<proteinExistence type="predicted"/>
<dbReference type="Proteomes" id="UP000619293">
    <property type="component" value="Unassembled WGS sequence"/>
</dbReference>
<gene>
    <name evidence="1" type="ORF">Cch02nite_39230</name>
</gene>
<dbReference type="AlphaFoldDB" id="A0A8J3JXV2"/>
<name>A0A8J3JXV2_9ACTN</name>
<reference evidence="1 2" key="1">
    <citation type="submission" date="2021-01" db="EMBL/GenBank/DDBJ databases">
        <title>Whole genome shotgun sequence of Catellatospora chokoriensis NBRC 107358.</title>
        <authorList>
            <person name="Komaki H."/>
            <person name="Tamura T."/>
        </authorList>
    </citation>
    <scope>NUCLEOTIDE SEQUENCE [LARGE SCALE GENOMIC DNA]</scope>
    <source>
        <strain evidence="1 2">NBRC 107358</strain>
    </source>
</reference>
<keyword evidence="2" id="KW-1185">Reference proteome</keyword>
<dbReference type="EMBL" id="BONG01000023">
    <property type="protein sequence ID" value="GIF90479.1"/>
    <property type="molecule type" value="Genomic_DNA"/>
</dbReference>
<comment type="caution">
    <text evidence="1">The sequence shown here is derived from an EMBL/GenBank/DDBJ whole genome shotgun (WGS) entry which is preliminary data.</text>
</comment>
<protein>
    <submittedName>
        <fullName evidence="1">Uncharacterized protein</fullName>
    </submittedName>
</protein>
<evidence type="ECO:0000313" key="2">
    <source>
        <dbReference type="Proteomes" id="UP000619293"/>
    </source>
</evidence>
<dbReference type="RefSeq" id="WP_191842562.1">
    <property type="nucleotide sequence ID" value="NZ_BAAALB010000024.1"/>
</dbReference>
<evidence type="ECO:0000313" key="1">
    <source>
        <dbReference type="EMBL" id="GIF90479.1"/>
    </source>
</evidence>
<accession>A0A8J3JXV2</accession>
<sequence length="174" mass="19779">MRLYCPACGEPARNTPPVGPYPKGVRVPWHSHHDGTPLCPTVGDGGYTPHWPYQVDLELRRLRRGRFAIPTHHACRGPAADCALALDEPHDICVALRDDDRHLPFETPGFARSLDARHSQVLGNWLRAHTDDYLQLIDETGHEHAHRVIALTVAWLHWCARHTGFRVHTYWPTC</sequence>
<organism evidence="1 2">
    <name type="scientific">Catellatospora chokoriensis</name>
    <dbReference type="NCBI Taxonomy" id="310353"/>
    <lineage>
        <taxon>Bacteria</taxon>
        <taxon>Bacillati</taxon>
        <taxon>Actinomycetota</taxon>
        <taxon>Actinomycetes</taxon>
        <taxon>Micromonosporales</taxon>
        <taxon>Micromonosporaceae</taxon>
        <taxon>Catellatospora</taxon>
    </lineage>
</organism>